<dbReference type="EMBL" id="LYDR01000091">
    <property type="protein sequence ID" value="ODA31175.1"/>
    <property type="molecule type" value="Genomic_DNA"/>
</dbReference>
<dbReference type="RefSeq" id="WP_068847920.1">
    <property type="nucleotide sequence ID" value="NZ_LYDR01000091.1"/>
</dbReference>
<gene>
    <name evidence="1" type="ORF">A6X21_22695</name>
</gene>
<sequence length="91" mass="9951">MSLAPDSLKEQARIAGSPVACKRHLYSSLKSTSFDIGLMDFFSLEGFIEEEKIQASGFWKLAARISIPIHSVDRFIISHGSAGIVSPLQLT</sequence>
<dbReference type="Proteomes" id="UP000094828">
    <property type="component" value="Unassembled WGS sequence"/>
</dbReference>
<proteinExistence type="predicted"/>
<reference evidence="1 2" key="1">
    <citation type="submission" date="2016-05" db="EMBL/GenBank/DDBJ databases">
        <title>Genomic and physiological characterization of Planctopirus sp. isolated from fresh water lake.</title>
        <authorList>
            <person name="Subhash Y."/>
            <person name="Ramana C."/>
        </authorList>
    </citation>
    <scope>NUCLEOTIDE SEQUENCE [LARGE SCALE GENOMIC DNA]</scope>
    <source>
        <strain evidence="1 2">JC280</strain>
    </source>
</reference>
<accession>A0A1C3ED71</accession>
<evidence type="ECO:0000313" key="1">
    <source>
        <dbReference type="EMBL" id="ODA31175.1"/>
    </source>
</evidence>
<dbReference type="AlphaFoldDB" id="A0A1C3ED71"/>
<keyword evidence="2" id="KW-1185">Reference proteome</keyword>
<organism evidence="1 2">
    <name type="scientific">Planctopirus hydrillae</name>
    <dbReference type="NCBI Taxonomy" id="1841610"/>
    <lineage>
        <taxon>Bacteria</taxon>
        <taxon>Pseudomonadati</taxon>
        <taxon>Planctomycetota</taxon>
        <taxon>Planctomycetia</taxon>
        <taxon>Planctomycetales</taxon>
        <taxon>Planctomycetaceae</taxon>
        <taxon>Planctopirus</taxon>
    </lineage>
</organism>
<evidence type="ECO:0000313" key="2">
    <source>
        <dbReference type="Proteomes" id="UP000094828"/>
    </source>
</evidence>
<protein>
    <submittedName>
        <fullName evidence="1">Uncharacterized protein</fullName>
    </submittedName>
</protein>
<comment type="caution">
    <text evidence="1">The sequence shown here is derived from an EMBL/GenBank/DDBJ whole genome shotgun (WGS) entry which is preliminary data.</text>
</comment>
<name>A0A1C3ED71_9PLAN</name>